<dbReference type="OrthoDB" id="1730828at2759"/>
<dbReference type="PANTHER" id="PTHR47384:SF2">
    <property type="entry name" value="E3 UBIQUITIN-PROTEIN LIGASE CCNB1IP1 HOMOLOG"/>
    <property type="match status" value="1"/>
</dbReference>
<dbReference type="Proteomes" id="UP001165190">
    <property type="component" value="Unassembled WGS sequence"/>
</dbReference>
<comment type="caution">
    <text evidence="2">The sequence shown here is derived from an EMBL/GenBank/DDBJ whole genome shotgun (WGS) entry which is preliminary data.</text>
</comment>
<dbReference type="EMBL" id="BSYR01000049">
    <property type="protein sequence ID" value="GMJ07938.1"/>
    <property type="molecule type" value="Genomic_DNA"/>
</dbReference>
<organism evidence="2 3">
    <name type="scientific">Hibiscus trionum</name>
    <name type="common">Flower of an hour</name>
    <dbReference type="NCBI Taxonomy" id="183268"/>
    <lineage>
        <taxon>Eukaryota</taxon>
        <taxon>Viridiplantae</taxon>
        <taxon>Streptophyta</taxon>
        <taxon>Embryophyta</taxon>
        <taxon>Tracheophyta</taxon>
        <taxon>Spermatophyta</taxon>
        <taxon>Magnoliopsida</taxon>
        <taxon>eudicotyledons</taxon>
        <taxon>Gunneridae</taxon>
        <taxon>Pentapetalae</taxon>
        <taxon>rosids</taxon>
        <taxon>malvids</taxon>
        <taxon>Malvales</taxon>
        <taxon>Malvaceae</taxon>
        <taxon>Malvoideae</taxon>
        <taxon>Hibiscus</taxon>
    </lineage>
</organism>
<dbReference type="GO" id="GO:0051026">
    <property type="term" value="P:chiasma assembly"/>
    <property type="evidence" value="ECO:0007669"/>
    <property type="project" value="TreeGrafter"/>
</dbReference>
<reference evidence="2" key="1">
    <citation type="submission" date="2023-05" db="EMBL/GenBank/DDBJ databases">
        <title>Genome and transcriptome analyses reveal genes involved in the formation of fine ridges on petal epidermal cells in Hibiscus trionum.</title>
        <authorList>
            <person name="Koshimizu S."/>
            <person name="Masuda S."/>
            <person name="Ishii T."/>
            <person name="Shirasu K."/>
            <person name="Hoshino A."/>
            <person name="Arita M."/>
        </authorList>
    </citation>
    <scope>NUCLEOTIDE SEQUENCE</scope>
    <source>
        <strain evidence="2">Hamamatsu line</strain>
    </source>
</reference>
<evidence type="ECO:0000313" key="2">
    <source>
        <dbReference type="EMBL" id="GMJ07938.1"/>
    </source>
</evidence>
<dbReference type="InterPro" id="IPR055328">
    <property type="entry name" value="HEI10-like"/>
</dbReference>
<dbReference type="PANTHER" id="PTHR47384">
    <property type="entry name" value="E3 UBIQUITIN-PROTEIN LIGASE CCNB1IP1 HOMOLOG"/>
    <property type="match status" value="1"/>
</dbReference>
<name>A0A9W7J4D8_HIBTR</name>
<feature type="region of interest" description="Disordered" evidence="1">
    <location>
        <begin position="13"/>
        <end position="46"/>
    </location>
</feature>
<evidence type="ECO:0000256" key="1">
    <source>
        <dbReference type="SAM" id="MobiDB-lite"/>
    </source>
</evidence>
<dbReference type="AlphaFoldDB" id="A0A9W7J4D8"/>
<evidence type="ECO:0000313" key="3">
    <source>
        <dbReference type="Proteomes" id="UP001165190"/>
    </source>
</evidence>
<accession>A0A9W7J4D8</accession>
<sequence length="97" mass="10763">MIDNIDSIRKDCSVFSPRTPVPREDIWPGRQNNSNSGPFDISSGLPAKQADIPVRRGTDAHPAFGNPVANLSTTLRNLIISPIKRPQLNRNRNNLFS</sequence>
<proteinExistence type="predicted"/>
<keyword evidence="3" id="KW-1185">Reference proteome</keyword>
<gene>
    <name evidence="2" type="ORF">HRI_004463000</name>
</gene>
<protein>
    <submittedName>
        <fullName evidence="2">Homolog of human HEI10 (Enhancer of cell Invasion No.10)</fullName>
    </submittedName>
</protein>